<reference evidence="5 6" key="1">
    <citation type="submission" date="2024-02" db="EMBL/GenBank/DDBJ databases">
        <title>A chromosome-level genome assembly of Drosophila madeirensis, a fruit fly species endemic to Madeira island.</title>
        <authorList>
            <person name="Tomihara K."/>
            <person name="Llopart A."/>
            <person name="Yamamoto D."/>
        </authorList>
    </citation>
    <scope>NUCLEOTIDE SEQUENCE [LARGE SCALE GENOMIC DNA]</scope>
    <source>
        <strain evidence="5 6">RF1</strain>
    </source>
</reference>
<evidence type="ECO:0000256" key="1">
    <source>
        <dbReference type="ARBA" id="ARBA00004613"/>
    </source>
</evidence>
<feature type="signal peptide" evidence="3">
    <location>
        <begin position="1"/>
        <end position="18"/>
    </location>
</feature>
<keyword evidence="3" id="KW-0732">Signal</keyword>
<name>A0AAU9GA19_DROMD</name>
<sequence>MSWNFILMGLMLMPLVLSLVHFKNVGPGAKGGCKGLKGDLKVYGMEDDPNVCGALHCQNDEGDALIHYCQIPGAFSMCRENGIASSKPWPECCWICVELIDCAKEDTQVSPEAPIETL</sequence>
<evidence type="ECO:0000259" key="4">
    <source>
        <dbReference type="SMART" id="SM01318"/>
    </source>
</evidence>
<evidence type="ECO:0000256" key="2">
    <source>
        <dbReference type="ARBA" id="ARBA00022525"/>
    </source>
</evidence>
<dbReference type="EMBL" id="AP029267">
    <property type="protein sequence ID" value="BFG04581.1"/>
    <property type="molecule type" value="Genomic_DNA"/>
</dbReference>
<evidence type="ECO:0000256" key="3">
    <source>
        <dbReference type="SAM" id="SignalP"/>
    </source>
</evidence>
<dbReference type="GO" id="GO:0005576">
    <property type="term" value="C:extracellular region"/>
    <property type="evidence" value="ECO:0007669"/>
    <property type="project" value="UniProtKB-SubCell"/>
</dbReference>
<keyword evidence="6" id="KW-1185">Reference proteome</keyword>
<proteinExistence type="predicted"/>
<gene>
    <name evidence="5" type="ORF">DMAD_03515</name>
</gene>
<feature type="domain" description="Single" evidence="4">
    <location>
        <begin position="33"/>
        <end position="96"/>
    </location>
</feature>
<comment type="subcellular location">
    <subcellularLocation>
        <location evidence="1">Secreted</location>
    </subcellularLocation>
</comment>
<dbReference type="Pfam" id="PF15430">
    <property type="entry name" value="SVWC"/>
    <property type="match status" value="1"/>
</dbReference>
<dbReference type="SMART" id="SM01318">
    <property type="entry name" value="SVWC"/>
    <property type="match status" value="1"/>
</dbReference>
<evidence type="ECO:0000313" key="6">
    <source>
        <dbReference type="Proteomes" id="UP001500889"/>
    </source>
</evidence>
<organism evidence="5 6">
    <name type="scientific">Drosophila madeirensis</name>
    <name type="common">Fruit fly</name>
    <dbReference type="NCBI Taxonomy" id="30013"/>
    <lineage>
        <taxon>Eukaryota</taxon>
        <taxon>Metazoa</taxon>
        <taxon>Ecdysozoa</taxon>
        <taxon>Arthropoda</taxon>
        <taxon>Hexapoda</taxon>
        <taxon>Insecta</taxon>
        <taxon>Pterygota</taxon>
        <taxon>Neoptera</taxon>
        <taxon>Endopterygota</taxon>
        <taxon>Diptera</taxon>
        <taxon>Brachycera</taxon>
        <taxon>Muscomorpha</taxon>
        <taxon>Ephydroidea</taxon>
        <taxon>Drosophilidae</taxon>
        <taxon>Drosophila</taxon>
        <taxon>Sophophora</taxon>
    </lineage>
</organism>
<keyword evidence="2" id="KW-0964">Secreted</keyword>
<feature type="chain" id="PRO_5043773415" description="Single domain-containing protein" evidence="3">
    <location>
        <begin position="19"/>
        <end position="118"/>
    </location>
</feature>
<dbReference type="Proteomes" id="UP001500889">
    <property type="component" value="Chromosome E"/>
</dbReference>
<accession>A0AAU9GA19</accession>
<protein>
    <recommendedName>
        <fullName evidence="4">Single domain-containing protein</fullName>
    </recommendedName>
</protein>
<dbReference type="AlphaFoldDB" id="A0AAU9GA19"/>
<dbReference type="InterPro" id="IPR029277">
    <property type="entry name" value="SVWC_dom"/>
</dbReference>
<evidence type="ECO:0000313" key="5">
    <source>
        <dbReference type="EMBL" id="BFG04581.1"/>
    </source>
</evidence>